<sequence length="127" mass="14468">MKPLTIIAYTGAAVGLAALGVTMAKTNPSQVEYEEYAVQRLTKYLKTDVCKKTTNIIENLIRFNCDKLVDSANPQIQGIIAKTTERQDFMIFSIYRTDLKINSWIPSYKFETVGAFDQFYTYTAEEQ</sequence>
<feature type="signal peptide" evidence="1">
    <location>
        <begin position="1"/>
        <end position="24"/>
    </location>
</feature>
<reference evidence="2 3" key="1">
    <citation type="submission" date="2016-04" db="EMBL/GenBank/DDBJ databases">
        <authorList>
            <person name="Evans L.H."/>
            <person name="Alamgir A."/>
            <person name="Owens N."/>
            <person name="Weber N.D."/>
            <person name="Virtaneva K."/>
            <person name="Barbian K."/>
            <person name="Babar A."/>
            <person name="Rosenke K."/>
        </authorList>
    </citation>
    <scope>NUCLEOTIDE SEQUENCE [LARGE SCALE GENOMIC DNA]</scope>
    <source>
        <strain evidence="2">NIES-2108</strain>
    </source>
</reference>
<accession>A0A367RS32</accession>
<dbReference type="InterPro" id="IPR025578">
    <property type="entry name" value="DUF4359"/>
</dbReference>
<feature type="chain" id="PRO_5016885269" description="DUF4359 domain-containing protein" evidence="1">
    <location>
        <begin position="25"/>
        <end position="127"/>
    </location>
</feature>
<evidence type="ECO:0008006" key="4">
    <source>
        <dbReference type="Google" id="ProtNLM"/>
    </source>
</evidence>
<keyword evidence="1" id="KW-0732">Signal</keyword>
<protein>
    <recommendedName>
        <fullName evidence="4">DUF4359 domain-containing protein</fullName>
    </recommendedName>
</protein>
<dbReference type="Proteomes" id="UP000252085">
    <property type="component" value="Unassembled WGS sequence"/>
</dbReference>
<dbReference type="EMBL" id="LXQE01000096">
    <property type="protein sequence ID" value="RCJ39386.1"/>
    <property type="molecule type" value="Genomic_DNA"/>
</dbReference>
<proteinExistence type="predicted"/>
<evidence type="ECO:0000256" key="1">
    <source>
        <dbReference type="SAM" id="SignalP"/>
    </source>
</evidence>
<dbReference type="AlphaFoldDB" id="A0A367RS32"/>
<name>A0A367RS32_NOSPU</name>
<organism evidence="2 3">
    <name type="scientific">Nostoc punctiforme NIES-2108</name>
    <dbReference type="NCBI Taxonomy" id="1356359"/>
    <lineage>
        <taxon>Bacteria</taxon>
        <taxon>Bacillati</taxon>
        <taxon>Cyanobacteriota</taxon>
        <taxon>Cyanophyceae</taxon>
        <taxon>Nostocales</taxon>
        <taxon>Nostocaceae</taxon>
        <taxon>Nostoc</taxon>
    </lineage>
</organism>
<dbReference type="Pfam" id="PF14271">
    <property type="entry name" value="DUF4359"/>
    <property type="match status" value="1"/>
</dbReference>
<evidence type="ECO:0000313" key="2">
    <source>
        <dbReference type="EMBL" id="RCJ39386.1"/>
    </source>
</evidence>
<comment type="caution">
    <text evidence="2">The sequence shown here is derived from an EMBL/GenBank/DDBJ whole genome shotgun (WGS) entry which is preliminary data.</text>
</comment>
<evidence type="ECO:0000313" key="3">
    <source>
        <dbReference type="Proteomes" id="UP000252085"/>
    </source>
</evidence>
<gene>
    <name evidence="2" type="ORF">A6769_06385</name>
</gene>